<dbReference type="RefSeq" id="WP_380252039.1">
    <property type="nucleotide sequence ID" value="NZ_JBHUII010000004.1"/>
</dbReference>
<evidence type="ECO:0000313" key="3">
    <source>
        <dbReference type="Proteomes" id="UP001597294"/>
    </source>
</evidence>
<sequence>MAVSKDQEKSFHIIAVVGSLRKGSYNRALLREAMKAVPEGVTIEAFDKISDLPFFDEDIEAVETPDVALEFKAAIGKADGLLIVTPEYNSGLSAVLKNAIDWASRGSPSIFKNLAVGIMGTSPGAMGTVKVQAQLKQSLGGLGAYPLAAPDFVLPLCKSKFDENLKLTDETTAERLTSYLERLRELGTCLAAIREKS</sequence>
<dbReference type="SUPFAM" id="SSF52218">
    <property type="entry name" value="Flavoproteins"/>
    <property type="match status" value="1"/>
</dbReference>
<evidence type="ECO:0000313" key="2">
    <source>
        <dbReference type="EMBL" id="MFD2206452.1"/>
    </source>
</evidence>
<protein>
    <submittedName>
        <fullName evidence="2">NADPH-dependent FMN reductase</fullName>
        <ecNumber evidence="2">1.-.-.-</ecNumber>
    </submittedName>
</protein>
<dbReference type="InterPro" id="IPR005025">
    <property type="entry name" value="FMN_Rdtase-like_dom"/>
</dbReference>
<dbReference type="InterPro" id="IPR050712">
    <property type="entry name" value="NAD(P)H-dep_reductase"/>
</dbReference>
<keyword evidence="2" id="KW-0560">Oxidoreductase</keyword>
<dbReference type="PANTHER" id="PTHR30543:SF21">
    <property type="entry name" value="NAD(P)H-DEPENDENT FMN REDUCTASE LOT6"/>
    <property type="match status" value="1"/>
</dbReference>
<dbReference type="InterPro" id="IPR029039">
    <property type="entry name" value="Flavoprotein-like_sf"/>
</dbReference>
<feature type="domain" description="NADPH-dependent FMN reductase-like" evidence="1">
    <location>
        <begin position="12"/>
        <end position="154"/>
    </location>
</feature>
<keyword evidence="3" id="KW-1185">Reference proteome</keyword>
<reference evidence="3" key="1">
    <citation type="journal article" date="2019" name="Int. J. Syst. Evol. Microbiol.">
        <title>The Global Catalogue of Microorganisms (GCM) 10K type strain sequencing project: providing services to taxonomists for standard genome sequencing and annotation.</title>
        <authorList>
            <consortium name="The Broad Institute Genomics Platform"/>
            <consortium name="The Broad Institute Genome Sequencing Center for Infectious Disease"/>
            <person name="Wu L."/>
            <person name="Ma J."/>
        </authorList>
    </citation>
    <scope>NUCLEOTIDE SEQUENCE [LARGE SCALE GENOMIC DNA]</scope>
    <source>
        <strain evidence="3">CGMCC 4.7192</strain>
    </source>
</reference>
<gene>
    <name evidence="2" type="ORF">ACFSKO_12540</name>
</gene>
<dbReference type="PANTHER" id="PTHR30543">
    <property type="entry name" value="CHROMATE REDUCTASE"/>
    <property type="match status" value="1"/>
</dbReference>
<proteinExistence type="predicted"/>
<dbReference type="GO" id="GO:0016491">
    <property type="term" value="F:oxidoreductase activity"/>
    <property type="evidence" value="ECO:0007669"/>
    <property type="project" value="UniProtKB-KW"/>
</dbReference>
<comment type="caution">
    <text evidence="2">The sequence shown here is derived from an EMBL/GenBank/DDBJ whole genome shotgun (WGS) entry which is preliminary data.</text>
</comment>
<accession>A0ABW5BKM9</accession>
<name>A0ABW5BKM9_9PROT</name>
<dbReference type="Gene3D" id="3.40.50.360">
    <property type="match status" value="1"/>
</dbReference>
<dbReference type="Proteomes" id="UP001597294">
    <property type="component" value="Unassembled WGS sequence"/>
</dbReference>
<evidence type="ECO:0000259" key="1">
    <source>
        <dbReference type="Pfam" id="PF03358"/>
    </source>
</evidence>
<dbReference type="EC" id="1.-.-.-" evidence="2"/>
<dbReference type="EMBL" id="JBHUII010000004">
    <property type="protein sequence ID" value="MFD2206452.1"/>
    <property type="molecule type" value="Genomic_DNA"/>
</dbReference>
<organism evidence="2 3">
    <name type="scientific">Kiloniella antarctica</name>
    <dbReference type="NCBI Taxonomy" id="1550907"/>
    <lineage>
        <taxon>Bacteria</taxon>
        <taxon>Pseudomonadati</taxon>
        <taxon>Pseudomonadota</taxon>
        <taxon>Alphaproteobacteria</taxon>
        <taxon>Rhodospirillales</taxon>
        <taxon>Kiloniellaceae</taxon>
        <taxon>Kiloniella</taxon>
    </lineage>
</organism>
<dbReference type="Pfam" id="PF03358">
    <property type="entry name" value="FMN_red"/>
    <property type="match status" value="1"/>
</dbReference>